<evidence type="ECO:0000313" key="2">
    <source>
        <dbReference type="EMBL" id="KMQ81361.1"/>
    </source>
</evidence>
<accession>A0A0J7JU03</accession>
<sequence length="72" mass="8105">LHGMVNPLCKFLRRENSNILRRIIEAGPIQGQGKRFPIHPDQVPAPIRTISDPPRSRKTDHKGDISMVGHGF</sequence>
<organism evidence="2 3">
    <name type="scientific">Lasius niger</name>
    <name type="common">Black garden ant</name>
    <dbReference type="NCBI Taxonomy" id="67767"/>
    <lineage>
        <taxon>Eukaryota</taxon>
        <taxon>Metazoa</taxon>
        <taxon>Ecdysozoa</taxon>
        <taxon>Arthropoda</taxon>
        <taxon>Hexapoda</taxon>
        <taxon>Insecta</taxon>
        <taxon>Pterygota</taxon>
        <taxon>Neoptera</taxon>
        <taxon>Endopterygota</taxon>
        <taxon>Hymenoptera</taxon>
        <taxon>Apocrita</taxon>
        <taxon>Aculeata</taxon>
        <taxon>Formicoidea</taxon>
        <taxon>Formicidae</taxon>
        <taxon>Formicinae</taxon>
        <taxon>Lasius</taxon>
        <taxon>Lasius</taxon>
    </lineage>
</organism>
<reference evidence="2 3" key="1">
    <citation type="submission" date="2015-04" db="EMBL/GenBank/DDBJ databases">
        <title>Lasius niger genome sequencing.</title>
        <authorList>
            <person name="Konorov E.A."/>
            <person name="Nikitin M.A."/>
            <person name="Kirill M.V."/>
            <person name="Chang P."/>
        </authorList>
    </citation>
    <scope>NUCLEOTIDE SEQUENCE [LARGE SCALE GENOMIC DNA]</scope>
    <source>
        <tissue evidence="2">Whole</tissue>
    </source>
</reference>
<dbReference type="EMBL" id="LBMM01036408">
    <property type="protein sequence ID" value="KMQ81361.1"/>
    <property type="molecule type" value="Genomic_DNA"/>
</dbReference>
<dbReference type="PaxDb" id="67767-A0A0J7JU03"/>
<keyword evidence="3" id="KW-1185">Reference proteome</keyword>
<gene>
    <name evidence="2" type="ORF">RF55_26597</name>
</gene>
<proteinExistence type="predicted"/>
<feature type="compositionally biased region" description="Basic and acidic residues" evidence="1">
    <location>
        <begin position="54"/>
        <end position="64"/>
    </location>
</feature>
<feature type="region of interest" description="Disordered" evidence="1">
    <location>
        <begin position="31"/>
        <end position="72"/>
    </location>
</feature>
<dbReference type="AlphaFoldDB" id="A0A0J7JU03"/>
<evidence type="ECO:0000313" key="3">
    <source>
        <dbReference type="Proteomes" id="UP000036403"/>
    </source>
</evidence>
<dbReference type="Proteomes" id="UP000036403">
    <property type="component" value="Unassembled WGS sequence"/>
</dbReference>
<name>A0A0J7JU03_LASNI</name>
<evidence type="ECO:0000256" key="1">
    <source>
        <dbReference type="SAM" id="MobiDB-lite"/>
    </source>
</evidence>
<comment type="caution">
    <text evidence="2">The sequence shown here is derived from an EMBL/GenBank/DDBJ whole genome shotgun (WGS) entry which is preliminary data.</text>
</comment>
<feature type="non-terminal residue" evidence="2">
    <location>
        <position position="1"/>
    </location>
</feature>
<protein>
    <submittedName>
        <fullName evidence="2">Uncharacterized protein</fullName>
    </submittedName>
</protein>